<dbReference type="PANTHER" id="PTHR47331">
    <property type="entry name" value="PHD-TYPE DOMAIN-CONTAINING PROTEIN"/>
    <property type="match status" value="1"/>
</dbReference>
<dbReference type="GeneID" id="110990980"/>
<dbReference type="InterPro" id="IPR036397">
    <property type="entry name" value="RNaseH_sf"/>
</dbReference>
<dbReference type="InterPro" id="IPR001584">
    <property type="entry name" value="Integrase_cat-core"/>
</dbReference>
<dbReference type="RefSeq" id="XP_022111735.1">
    <property type="nucleotide sequence ID" value="XM_022256043.1"/>
</dbReference>
<name>A0A8B8A492_ACAPL</name>
<evidence type="ECO:0000259" key="1">
    <source>
        <dbReference type="PROSITE" id="PS50994"/>
    </source>
</evidence>
<evidence type="ECO:0000313" key="3">
    <source>
        <dbReference type="RefSeq" id="XP_022111735.1"/>
    </source>
</evidence>
<dbReference type="GO" id="GO:0003676">
    <property type="term" value="F:nucleic acid binding"/>
    <property type="evidence" value="ECO:0007669"/>
    <property type="project" value="InterPro"/>
</dbReference>
<organism evidence="2 3">
    <name type="scientific">Acanthaster planci</name>
    <name type="common">Crown-of-thorns starfish</name>
    <dbReference type="NCBI Taxonomy" id="133434"/>
    <lineage>
        <taxon>Eukaryota</taxon>
        <taxon>Metazoa</taxon>
        <taxon>Echinodermata</taxon>
        <taxon>Eleutherozoa</taxon>
        <taxon>Asterozoa</taxon>
        <taxon>Asteroidea</taxon>
        <taxon>Valvatacea</taxon>
        <taxon>Valvatida</taxon>
        <taxon>Acanthasteridae</taxon>
        <taxon>Acanthaster</taxon>
    </lineage>
</organism>
<proteinExistence type="predicted"/>
<dbReference type="PANTHER" id="PTHR47331:SF1">
    <property type="entry name" value="GAG-LIKE PROTEIN"/>
    <property type="match status" value="1"/>
</dbReference>
<dbReference type="InterPro" id="IPR012337">
    <property type="entry name" value="RNaseH-like_sf"/>
</dbReference>
<dbReference type="Gene3D" id="3.30.420.10">
    <property type="entry name" value="Ribonuclease H-like superfamily/Ribonuclease H"/>
    <property type="match status" value="1"/>
</dbReference>
<gene>
    <name evidence="3" type="primary">LOC110990980</name>
</gene>
<dbReference type="AlphaFoldDB" id="A0A8B8A492"/>
<evidence type="ECO:0000313" key="2">
    <source>
        <dbReference type="Proteomes" id="UP000694845"/>
    </source>
</evidence>
<keyword evidence="2" id="KW-1185">Reference proteome</keyword>
<dbReference type="SUPFAM" id="SSF53098">
    <property type="entry name" value="Ribonuclease H-like"/>
    <property type="match status" value="1"/>
</dbReference>
<feature type="domain" description="Integrase catalytic" evidence="1">
    <location>
        <begin position="42"/>
        <end position="242"/>
    </location>
</feature>
<dbReference type="OrthoDB" id="8046937at2759"/>
<protein>
    <submittedName>
        <fullName evidence="3">Uncharacterized protein LOC110990980</fullName>
    </submittedName>
</protein>
<dbReference type="GO" id="GO:0015074">
    <property type="term" value="P:DNA integration"/>
    <property type="evidence" value="ECO:0007669"/>
    <property type="project" value="InterPro"/>
</dbReference>
<dbReference type="Proteomes" id="UP000694845">
    <property type="component" value="Unplaced"/>
</dbReference>
<dbReference type="PROSITE" id="PS50994">
    <property type="entry name" value="INTEGRASE"/>
    <property type="match status" value="1"/>
</dbReference>
<dbReference type="KEGG" id="aplc:110990980"/>
<accession>A0A8B8A492</accession>
<reference evidence="3" key="1">
    <citation type="submission" date="2025-08" db="UniProtKB">
        <authorList>
            <consortium name="RefSeq"/>
        </authorList>
    </citation>
    <scope>IDENTIFICATION</scope>
</reference>
<sequence>MADLPPFSLRLFKPAFSMGVDCFGPMTDKIGRRTEKRWGVIFKCMPTCAIHLNLLESLDTDAFLMAFRRFTSLRDKIGRRTEKRWGVIFKCMPTCAIHLNLLESLDTDAFLMAFRRFTSLRGKPYEILSDCGTNFKGAEAELRTAFSSMAPDLSQQLSKQKVRFQFNSPNAPHFGGSWEREVKSVKAGLRAALGDQSVTEPVLRTVLAEVEGILNSKPLGYVSSDAADVNPITPNMLLMGRLDPNLPQVIYTSKESMG</sequence>